<evidence type="ECO:0000256" key="4">
    <source>
        <dbReference type="ARBA" id="ARBA00023136"/>
    </source>
</evidence>
<evidence type="ECO:0000256" key="2">
    <source>
        <dbReference type="ARBA" id="ARBA00022692"/>
    </source>
</evidence>
<dbReference type="PROSITE" id="PS50928">
    <property type="entry name" value="ABC_TM1"/>
    <property type="match status" value="1"/>
</dbReference>
<gene>
    <name evidence="7" type="ORF">G4Y79_16370</name>
</gene>
<name>A0A7S8E6L1_9CHLR</name>
<feature type="transmembrane region" description="Helical" evidence="5">
    <location>
        <begin position="197"/>
        <end position="218"/>
    </location>
</feature>
<evidence type="ECO:0000256" key="3">
    <source>
        <dbReference type="ARBA" id="ARBA00022989"/>
    </source>
</evidence>
<dbReference type="EMBL" id="CP062983">
    <property type="protein sequence ID" value="QPC81274.1"/>
    <property type="molecule type" value="Genomic_DNA"/>
</dbReference>
<feature type="transmembrane region" description="Helical" evidence="5">
    <location>
        <begin position="260"/>
        <end position="281"/>
    </location>
</feature>
<dbReference type="PANTHER" id="PTHR43376">
    <property type="entry name" value="OLIGOPEPTIDE TRANSPORT SYSTEM PERMEASE PROTEIN"/>
    <property type="match status" value="1"/>
</dbReference>
<keyword evidence="8" id="KW-1185">Reference proteome</keyword>
<evidence type="ECO:0000259" key="6">
    <source>
        <dbReference type="PROSITE" id="PS50928"/>
    </source>
</evidence>
<keyword evidence="3 5" id="KW-1133">Transmembrane helix</keyword>
<dbReference type="Pfam" id="PF00528">
    <property type="entry name" value="BPD_transp_1"/>
    <property type="match status" value="1"/>
</dbReference>
<dbReference type="GO" id="GO:0005886">
    <property type="term" value="C:plasma membrane"/>
    <property type="evidence" value="ECO:0007669"/>
    <property type="project" value="UniProtKB-SubCell"/>
</dbReference>
<keyword evidence="2 5" id="KW-0812">Transmembrane</keyword>
<dbReference type="KEGG" id="pmet:G4Y79_16370"/>
<accession>A0A7S8E6L1</accession>
<dbReference type="AlphaFoldDB" id="A0A7S8E6L1"/>
<comment type="subcellular location">
    <subcellularLocation>
        <location evidence="5">Cell membrane</location>
        <topology evidence="5">Multi-pass membrane protein</topology>
    </subcellularLocation>
    <subcellularLocation>
        <location evidence="1">Membrane</location>
        <topology evidence="1">Multi-pass membrane protein</topology>
    </subcellularLocation>
</comment>
<dbReference type="GO" id="GO:0055085">
    <property type="term" value="P:transmembrane transport"/>
    <property type="evidence" value="ECO:0007669"/>
    <property type="project" value="InterPro"/>
</dbReference>
<reference evidence="7 8" key="1">
    <citation type="submission" date="2020-02" db="EMBL/GenBank/DDBJ databases">
        <authorList>
            <person name="Zheng R.K."/>
            <person name="Sun C.M."/>
        </authorList>
    </citation>
    <scope>NUCLEOTIDE SEQUENCE [LARGE SCALE GENOMIC DNA]</scope>
    <source>
        <strain evidence="8">rifampicinis</strain>
    </source>
</reference>
<feature type="domain" description="ABC transmembrane type-1" evidence="6">
    <location>
        <begin position="108"/>
        <end position="320"/>
    </location>
</feature>
<dbReference type="SUPFAM" id="SSF161098">
    <property type="entry name" value="MetI-like"/>
    <property type="match status" value="1"/>
</dbReference>
<dbReference type="Proteomes" id="UP000594468">
    <property type="component" value="Chromosome"/>
</dbReference>
<keyword evidence="4 5" id="KW-0472">Membrane</keyword>
<protein>
    <submittedName>
        <fullName evidence="7">ABC transporter permease</fullName>
    </submittedName>
</protein>
<evidence type="ECO:0000256" key="5">
    <source>
        <dbReference type="RuleBase" id="RU363032"/>
    </source>
</evidence>
<feature type="transmembrane region" description="Helical" evidence="5">
    <location>
        <begin position="144"/>
        <end position="177"/>
    </location>
</feature>
<dbReference type="PANTHER" id="PTHR43376:SF1">
    <property type="entry name" value="OLIGOPEPTIDE TRANSPORT SYSTEM PERMEASE PROTEIN"/>
    <property type="match status" value="1"/>
</dbReference>
<evidence type="ECO:0000313" key="8">
    <source>
        <dbReference type="Proteomes" id="UP000594468"/>
    </source>
</evidence>
<comment type="similarity">
    <text evidence="5">Belongs to the binding-protein-dependent transport system permease family.</text>
</comment>
<dbReference type="Gene3D" id="1.10.3720.10">
    <property type="entry name" value="MetI-like"/>
    <property type="match status" value="1"/>
</dbReference>
<organism evidence="7 8">
    <name type="scientific">Phototrophicus methaneseepsis</name>
    <dbReference type="NCBI Taxonomy" id="2710758"/>
    <lineage>
        <taxon>Bacteria</taxon>
        <taxon>Bacillati</taxon>
        <taxon>Chloroflexota</taxon>
        <taxon>Candidatus Thermofontia</taxon>
        <taxon>Phototrophicales</taxon>
        <taxon>Phototrophicaceae</taxon>
        <taxon>Phototrophicus</taxon>
    </lineage>
</organism>
<dbReference type="InterPro" id="IPR000515">
    <property type="entry name" value="MetI-like"/>
</dbReference>
<dbReference type="CDD" id="cd06261">
    <property type="entry name" value="TM_PBP2"/>
    <property type="match status" value="1"/>
</dbReference>
<sequence>MGKIPRNYLIRRIGIFFLTVWLAATVIWLIPRLAPGDPVTAMVSRMTRTAGYVENSDIIIEGWKERFGLNDPLAVQYVRYLGNIIRLDFGPSLAYFPTPVSEIIGRALPWTLGLLLVAVTITFVLGNLLGAIMVWTKTPRLIKVLIPLGMVFTSVPSILAALFLLYIFAFLLNWFPMLGAYEIGVQPGFNLEFIGSVIKHGTLPALSIILVSFGYWALGMRGMMITIEGEDYMHLARAKGLKSFYVLYRYMIRNAILPQITAFAITLGTLVSGQILVEYIFAYQGMGTIIYDAIVNQDFAVIQGTSFMIIVMTALAVLIIDLAYPFIDPRISHGGS</sequence>
<proteinExistence type="inferred from homology"/>
<feature type="transmembrane region" description="Helical" evidence="5">
    <location>
        <begin position="12"/>
        <end position="30"/>
    </location>
</feature>
<feature type="transmembrane region" description="Helical" evidence="5">
    <location>
        <begin position="301"/>
        <end position="324"/>
    </location>
</feature>
<keyword evidence="5" id="KW-0813">Transport</keyword>
<evidence type="ECO:0000313" key="7">
    <source>
        <dbReference type="EMBL" id="QPC81274.1"/>
    </source>
</evidence>
<feature type="transmembrane region" description="Helical" evidence="5">
    <location>
        <begin position="107"/>
        <end position="132"/>
    </location>
</feature>
<dbReference type="InterPro" id="IPR035906">
    <property type="entry name" value="MetI-like_sf"/>
</dbReference>
<evidence type="ECO:0000256" key="1">
    <source>
        <dbReference type="ARBA" id="ARBA00004141"/>
    </source>
</evidence>